<reference evidence="2 4" key="2">
    <citation type="submission" date="2019-03" db="EMBL/GenBank/DDBJ databases">
        <title>Genomic Encyclopedia of Type Strains, Phase IV (KMG-IV): sequencing the most valuable type-strain genomes for metagenomic binning, comparative biology and taxonomic classification.</title>
        <authorList>
            <person name="Goeker M."/>
        </authorList>
    </citation>
    <scope>NUCLEOTIDE SEQUENCE [LARGE SCALE GENOMIC DNA]</scope>
    <source>
        <strain evidence="2 4">DSM 20580</strain>
    </source>
</reference>
<organism evidence="1 3">
    <name type="scientific">Kurthia zopfii</name>
    <dbReference type="NCBI Taxonomy" id="1650"/>
    <lineage>
        <taxon>Bacteria</taxon>
        <taxon>Bacillati</taxon>
        <taxon>Bacillota</taxon>
        <taxon>Bacilli</taxon>
        <taxon>Bacillales</taxon>
        <taxon>Caryophanaceae</taxon>
        <taxon>Kurthia</taxon>
    </lineage>
</organism>
<sequence length="246" mass="27592">MKFVFDLDGTVCFKGKPLSEEILSAFQQLEADGHDVVIASARPIRDIYPVLPKHYHQLQMVGGNGAFLFNGEEIRLQPFTEDTQNALFDLINNHNIPYLLDSSWDYSYNGSEEHPIFNQLDQLELAENLPKEQLDGIVKCVLFTNEQSIIDTISQLECVIHIHNNEAILDISPVGVHKFQGLNELGIKKGQYIAFGNDQNDRQMLQHALESVCVGDDVSIGALATSICEATNVAEKIRMLSSKYKK</sequence>
<dbReference type="InterPro" id="IPR006379">
    <property type="entry name" value="HAD-SF_hydro_IIB"/>
</dbReference>
<dbReference type="InterPro" id="IPR036412">
    <property type="entry name" value="HAD-like_sf"/>
</dbReference>
<name>A0A8B4QAC4_9BACL</name>
<accession>A0A8B4QAC4</accession>
<dbReference type="OrthoDB" id="1650327at2"/>
<dbReference type="RefSeq" id="WP_109350427.1">
    <property type="nucleotide sequence ID" value="NZ_BJUE01000033.1"/>
</dbReference>
<protein>
    <submittedName>
        <fullName evidence="1">Pyridoxal phosphate (PLP) phosphatase</fullName>
    </submittedName>
</protein>
<dbReference type="GO" id="GO:0016791">
    <property type="term" value="F:phosphatase activity"/>
    <property type="evidence" value="ECO:0007669"/>
    <property type="project" value="TreeGrafter"/>
</dbReference>
<reference evidence="1 3" key="1">
    <citation type="submission" date="2018-06" db="EMBL/GenBank/DDBJ databases">
        <authorList>
            <consortium name="Pathogen Informatics"/>
            <person name="Doyle S."/>
        </authorList>
    </citation>
    <scope>NUCLEOTIDE SEQUENCE [LARGE SCALE GENOMIC DNA]</scope>
    <source>
        <strain evidence="1 3">NCTC10597</strain>
    </source>
</reference>
<evidence type="ECO:0000313" key="2">
    <source>
        <dbReference type="EMBL" id="TDR34982.1"/>
    </source>
</evidence>
<dbReference type="PANTHER" id="PTHR10000">
    <property type="entry name" value="PHOSPHOSERINE PHOSPHATASE"/>
    <property type="match status" value="1"/>
</dbReference>
<dbReference type="SUPFAM" id="SSF56784">
    <property type="entry name" value="HAD-like"/>
    <property type="match status" value="1"/>
</dbReference>
<dbReference type="InterPro" id="IPR023214">
    <property type="entry name" value="HAD_sf"/>
</dbReference>
<evidence type="ECO:0000313" key="1">
    <source>
        <dbReference type="EMBL" id="STX09628.1"/>
    </source>
</evidence>
<dbReference type="Proteomes" id="UP000254330">
    <property type="component" value="Unassembled WGS sequence"/>
</dbReference>
<keyword evidence="4" id="KW-1185">Reference proteome</keyword>
<dbReference type="AlphaFoldDB" id="A0A8B4QAC4"/>
<dbReference type="Pfam" id="PF08282">
    <property type="entry name" value="Hydrolase_3"/>
    <property type="match status" value="1"/>
</dbReference>
<dbReference type="NCBIfam" id="TIGR01484">
    <property type="entry name" value="HAD-SF-IIB"/>
    <property type="match status" value="1"/>
</dbReference>
<dbReference type="Gene3D" id="3.30.1240.10">
    <property type="match status" value="1"/>
</dbReference>
<dbReference type="Gene3D" id="3.40.50.1000">
    <property type="entry name" value="HAD superfamily/HAD-like"/>
    <property type="match status" value="1"/>
</dbReference>
<dbReference type="GO" id="GO:0000287">
    <property type="term" value="F:magnesium ion binding"/>
    <property type="evidence" value="ECO:0007669"/>
    <property type="project" value="TreeGrafter"/>
</dbReference>
<gene>
    <name evidence="2" type="ORF">DFR61_13317</name>
    <name evidence="1" type="ORF">NCTC10597_01316</name>
</gene>
<proteinExistence type="predicted"/>
<comment type="caution">
    <text evidence="1">The sequence shown here is derived from an EMBL/GenBank/DDBJ whole genome shotgun (WGS) entry which is preliminary data.</text>
</comment>
<evidence type="ECO:0000313" key="4">
    <source>
        <dbReference type="Proteomes" id="UP000294641"/>
    </source>
</evidence>
<dbReference type="Proteomes" id="UP000294641">
    <property type="component" value="Unassembled WGS sequence"/>
</dbReference>
<dbReference type="EMBL" id="UGNP01000001">
    <property type="protein sequence ID" value="STX09628.1"/>
    <property type="molecule type" value="Genomic_DNA"/>
</dbReference>
<dbReference type="GO" id="GO:0005829">
    <property type="term" value="C:cytosol"/>
    <property type="evidence" value="ECO:0007669"/>
    <property type="project" value="TreeGrafter"/>
</dbReference>
<evidence type="ECO:0000313" key="3">
    <source>
        <dbReference type="Proteomes" id="UP000254330"/>
    </source>
</evidence>
<dbReference type="PANTHER" id="PTHR10000:SF53">
    <property type="entry name" value="5-AMINO-6-(5-PHOSPHO-D-RIBITYLAMINO)URACIL PHOSPHATASE YBJI-RELATED"/>
    <property type="match status" value="1"/>
</dbReference>
<dbReference type="EMBL" id="SNZG01000033">
    <property type="protein sequence ID" value="TDR34982.1"/>
    <property type="molecule type" value="Genomic_DNA"/>
</dbReference>